<name>A0ABW1QXZ3_9ACTN</name>
<keyword evidence="2" id="KW-1133">Transmembrane helix</keyword>
<feature type="compositionally biased region" description="Acidic residues" evidence="1">
    <location>
        <begin position="538"/>
        <end position="551"/>
    </location>
</feature>
<dbReference type="RefSeq" id="WP_128219630.1">
    <property type="nucleotide sequence ID" value="NZ_CP034929.1"/>
</dbReference>
<dbReference type="Proteomes" id="UP001596098">
    <property type="component" value="Unassembled WGS sequence"/>
</dbReference>
<sequence length="577" mass="60417">MAKHASETSSMELSHYLVVLRRRWWQVLAGLGVGLALAVAAIVVTPSSATSTTLVNVNLIATNAFNNSRPPSDLVDAQTEETMARSTEVMQGVADALGGSWTRSTVRRSTTATLLPDGTVVRIEFTAPTPTVAAQGATLVAEQYLAYRSSSAQSRVELATEPLVVRSNALKKQVAKKNAEVAGLPLGSAERAAAELAAEEIKTELAGVSAQIGQLSGVSTSGGEVLTEADPAQAASSPNRTMMLVSGTLGGLLLGLVAAFVVNVLDRRLLDPYDVAGAGGGDTLALLRGPRTEVPATGDDADQIRAVRERLFSSIEGERPVFGVIDVAPSPDHPTDVAVGLAVSLADAGVATDLVLADYPQHVVDEIAEALQAREVDTHGLGRRFRGGIAEHLTVVVPGAARPRISTSDLVTEMLDDAVRVAEATVVGVAPGAGAAARLTVARSAHLCVLAAREQDTSIDQLAGVVDDMRSVWATVHGTVLVPGSRTFAGLDAQPVEEPVEEPVDETEVQILPTPVITAILEPTPATDVERSPRDPFADDLEVDLSLEADLADVPSREHLSTPPPDLDEPRPWAFDR</sequence>
<reference evidence="4" key="1">
    <citation type="journal article" date="2019" name="Int. J. Syst. Evol. Microbiol.">
        <title>The Global Catalogue of Microorganisms (GCM) 10K type strain sequencing project: providing services to taxonomists for standard genome sequencing and annotation.</title>
        <authorList>
            <consortium name="The Broad Institute Genomics Platform"/>
            <consortium name="The Broad Institute Genome Sequencing Center for Infectious Disease"/>
            <person name="Wu L."/>
            <person name="Ma J."/>
        </authorList>
    </citation>
    <scope>NUCLEOTIDE SEQUENCE [LARGE SCALE GENOMIC DNA]</scope>
    <source>
        <strain evidence="4">DFY28</strain>
    </source>
</reference>
<accession>A0ABW1QXZ3</accession>
<dbReference type="PANTHER" id="PTHR32309">
    <property type="entry name" value="TYROSINE-PROTEIN KINASE"/>
    <property type="match status" value="1"/>
</dbReference>
<feature type="region of interest" description="Disordered" evidence="1">
    <location>
        <begin position="523"/>
        <end position="577"/>
    </location>
</feature>
<proteinExistence type="predicted"/>
<feature type="transmembrane region" description="Helical" evidence="2">
    <location>
        <begin position="24"/>
        <end position="44"/>
    </location>
</feature>
<organism evidence="3 4">
    <name type="scientific">Nocardioides yefusunii</name>
    <dbReference type="NCBI Taxonomy" id="2500546"/>
    <lineage>
        <taxon>Bacteria</taxon>
        <taxon>Bacillati</taxon>
        <taxon>Actinomycetota</taxon>
        <taxon>Actinomycetes</taxon>
        <taxon>Propionibacteriales</taxon>
        <taxon>Nocardioidaceae</taxon>
        <taxon>Nocardioides</taxon>
    </lineage>
</organism>
<feature type="transmembrane region" description="Helical" evidence="2">
    <location>
        <begin position="243"/>
        <end position="265"/>
    </location>
</feature>
<evidence type="ECO:0008006" key="5">
    <source>
        <dbReference type="Google" id="ProtNLM"/>
    </source>
</evidence>
<dbReference type="PANTHER" id="PTHR32309:SF31">
    <property type="entry name" value="CAPSULAR EXOPOLYSACCHARIDE FAMILY"/>
    <property type="match status" value="1"/>
</dbReference>
<dbReference type="InterPro" id="IPR050445">
    <property type="entry name" value="Bact_polysacc_biosynth/exp"/>
</dbReference>
<evidence type="ECO:0000256" key="2">
    <source>
        <dbReference type="SAM" id="Phobius"/>
    </source>
</evidence>
<keyword evidence="2" id="KW-0812">Transmembrane</keyword>
<evidence type="ECO:0000313" key="3">
    <source>
        <dbReference type="EMBL" id="MFC6152720.1"/>
    </source>
</evidence>
<dbReference type="EMBL" id="JBHSQI010000002">
    <property type="protein sequence ID" value="MFC6152720.1"/>
    <property type="molecule type" value="Genomic_DNA"/>
</dbReference>
<gene>
    <name evidence="3" type="ORF">ACFPWU_03450</name>
</gene>
<comment type="caution">
    <text evidence="3">The sequence shown here is derived from an EMBL/GenBank/DDBJ whole genome shotgun (WGS) entry which is preliminary data.</text>
</comment>
<keyword evidence="2" id="KW-0472">Membrane</keyword>
<feature type="compositionally biased region" description="Basic and acidic residues" evidence="1">
    <location>
        <begin position="528"/>
        <end position="537"/>
    </location>
</feature>
<feature type="compositionally biased region" description="Basic and acidic residues" evidence="1">
    <location>
        <begin position="568"/>
        <end position="577"/>
    </location>
</feature>
<keyword evidence="4" id="KW-1185">Reference proteome</keyword>
<evidence type="ECO:0000256" key="1">
    <source>
        <dbReference type="SAM" id="MobiDB-lite"/>
    </source>
</evidence>
<evidence type="ECO:0000313" key="4">
    <source>
        <dbReference type="Proteomes" id="UP001596098"/>
    </source>
</evidence>
<protein>
    <recommendedName>
        <fullName evidence="5">Capsular polysaccharide biosynthesis protein</fullName>
    </recommendedName>
</protein>